<evidence type="ECO:0000256" key="1">
    <source>
        <dbReference type="SAM" id="Phobius"/>
    </source>
</evidence>
<reference evidence="3 4" key="1">
    <citation type="submission" date="2019-06" db="EMBL/GenBank/DDBJ databases">
        <title>Sequencing the genomes of 1000 actinobacteria strains.</title>
        <authorList>
            <person name="Klenk H.-P."/>
        </authorList>
    </citation>
    <scope>NUCLEOTIDE SEQUENCE [LARGE SCALE GENOMIC DNA]</scope>
    <source>
        <strain evidence="3 4">DSM 45679</strain>
    </source>
</reference>
<comment type="caution">
    <text evidence="3">The sequence shown here is derived from an EMBL/GenBank/DDBJ whole genome shotgun (WGS) entry which is preliminary data.</text>
</comment>
<organism evidence="3 4">
    <name type="scientific">Amycolatopsis cihanbeyliensis</name>
    <dbReference type="NCBI Taxonomy" id="1128664"/>
    <lineage>
        <taxon>Bacteria</taxon>
        <taxon>Bacillati</taxon>
        <taxon>Actinomycetota</taxon>
        <taxon>Actinomycetes</taxon>
        <taxon>Pseudonocardiales</taxon>
        <taxon>Pseudonocardiaceae</taxon>
        <taxon>Amycolatopsis</taxon>
    </lineage>
</organism>
<protein>
    <submittedName>
        <fullName evidence="3">Flp pilus assembly protein CpaB</fullName>
    </submittedName>
</protein>
<evidence type="ECO:0000313" key="4">
    <source>
        <dbReference type="Proteomes" id="UP000320876"/>
    </source>
</evidence>
<dbReference type="OrthoDB" id="4808509at2"/>
<name>A0A542DI05_AMYCI</name>
<keyword evidence="4" id="KW-1185">Reference proteome</keyword>
<dbReference type="Proteomes" id="UP000320876">
    <property type="component" value="Unassembled WGS sequence"/>
</dbReference>
<evidence type="ECO:0000313" key="3">
    <source>
        <dbReference type="EMBL" id="TQJ02728.1"/>
    </source>
</evidence>
<sequence length="223" mass="22682">MGGTSDTDRLRDRASPAWLRGLLSGRRAVLLRRALAVLLLVAAGTLAVYPTSADGGDEGLPTVVSARDLPSGGTLRPADLRVATVPADLRPHGALSVPEAAAGRVLTGAARAGEPITDARLMDPASTAPGTSTVPVRLADAGVAELLHSGRRVDVVTVGPGEEGRKVLPGPATVLTVAAAGDQPRDGPARREAEPLVLLSVPVEDATRLAAVSLAHPVAITLR</sequence>
<dbReference type="SMART" id="SM00858">
    <property type="entry name" value="SAF"/>
    <property type="match status" value="1"/>
</dbReference>
<feature type="transmembrane region" description="Helical" evidence="1">
    <location>
        <begin position="30"/>
        <end position="49"/>
    </location>
</feature>
<feature type="domain" description="SAF" evidence="2">
    <location>
        <begin position="60"/>
        <end position="122"/>
    </location>
</feature>
<accession>A0A542DI05</accession>
<proteinExistence type="predicted"/>
<keyword evidence="1" id="KW-1133">Transmembrane helix</keyword>
<dbReference type="AlphaFoldDB" id="A0A542DI05"/>
<dbReference type="RefSeq" id="WP_141997945.1">
    <property type="nucleotide sequence ID" value="NZ_VFML01000001.1"/>
</dbReference>
<dbReference type="CDD" id="cd11614">
    <property type="entry name" value="SAF_CpaB_FlgA_like"/>
    <property type="match status" value="1"/>
</dbReference>
<keyword evidence="1" id="KW-0472">Membrane</keyword>
<dbReference type="InterPro" id="IPR013974">
    <property type="entry name" value="SAF"/>
</dbReference>
<gene>
    <name evidence="3" type="ORF">FB471_2470</name>
</gene>
<evidence type="ECO:0000259" key="2">
    <source>
        <dbReference type="SMART" id="SM00858"/>
    </source>
</evidence>
<keyword evidence="1" id="KW-0812">Transmembrane</keyword>
<dbReference type="EMBL" id="VFML01000001">
    <property type="protein sequence ID" value="TQJ02728.1"/>
    <property type="molecule type" value="Genomic_DNA"/>
</dbReference>
<dbReference type="Pfam" id="PF08666">
    <property type="entry name" value="SAF"/>
    <property type="match status" value="1"/>
</dbReference>